<protein>
    <recommendedName>
        <fullName evidence="4">N-acetyltransferase domain-containing protein</fullName>
    </recommendedName>
</protein>
<reference evidence="2 3" key="1">
    <citation type="submission" date="2022-05" db="EMBL/GenBank/DDBJ databases">
        <authorList>
            <person name="Park J.-S."/>
        </authorList>
    </citation>
    <scope>NUCLEOTIDE SEQUENCE [LARGE SCALE GENOMIC DNA]</scope>
    <source>
        <strain evidence="2 3">2012CJ34-2</strain>
    </source>
</reference>
<sequence>MRGISSESKPVSHNSPLPVPESENKQLDGKSYVAPSGQSGSPDKALSDYSVTVAGVTVDHISAKSVGAKEKIKKVVEFVNAAYRDYGLDGGKDRITEEKLTGFVHRDENTILEMNREQKDGEHKELIACCVVSKGDRVKAHQTDQGFLDATQLYVGLMTVKMSESNKKLATQLMFEAEQFAKENHYKSLVVDVCADGQSVPDKKDFKHEKLKSNGYVEYSSYSPPDGGYHLTRYEKPLL</sequence>
<dbReference type="EMBL" id="JAMFLX010000003">
    <property type="protein sequence ID" value="MCL6268928.1"/>
    <property type="molecule type" value="Genomic_DNA"/>
</dbReference>
<dbReference type="SUPFAM" id="SSF55729">
    <property type="entry name" value="Acyl-CoA N-acyltransferases (Nat)"/>
    <property type="match status" value="1"/>
</dbReference>
<evidence type="ECO:0000256" key="1">
    <source>
        <dbReference type="SAM" id="MobiDB-lite"/>
    </source>
</evidence>
<proteinExistence type="predicted"/>
<gene>
    <name evidence="2" type="ORF">M3P05_03045</name>
</gene>
<name>A0ABT0PCA8_9GAMM</name>
<dbReference type="RefSeq" id="WP_249697759.1">
    <property type="nucleotide sequence ID" value="NZ_JAMFLX010000003.1"/>
</dbReference>
<evidence type="ECO:0000313" key="3">
    <source>
        <dbReference type="Proteomes" id="UP001203338"/>
    </source>
</evidence>
<organism evidence="2 3">
    <name type="scientific">Parendozoicomonas callyspongiae</name>
    <dbReference type="NCBI Taxonomy" id="2942213"/>
    <lineage>
        <taxon>Bacteria</taxon>
        <taxon>Pseudomonadati</taxon>
        <taxon>Pseudomonadota</taxon>
        <taxon>Gammaproteobacteria</taxon>
        <taxon>Oceanospirillales</taxon>
        <taxon>Endozoicomonadaceae</taxon>
        <taxon>Parendozoicomonas</taxon>
    </lineage>
</organism>
<accession>A0ABT0PCA8</accession>
<dbReference type="Gene3D" id="3.40.630.30">
    <property type="match status" value="1"/>
</dbReference>
<dbReference type="InterPro" id="IPR016181">
    <property type="entry name" value="Acyl_CoA_acyltransferase"/>
</dbReference>
<evidence type="ECO:0008006" key="4">
    <source>
        <dbReference type="Google" id="ProtNLM"/>
    </source>
</evidence>
<feature type="region of interest" description="Disordered" evidence="1">
    <location>
        <begin position="1"/>
        <end position="45"/>
    </location>
</feature>
<feature type="compositionally biased region" description="Polar residues" evidence="1">
    <location>
        <begin position="1"/>
        <end position="15"/>
    </location>
</feature>
<dbReference type="Proteomes" id="UP001203338">
    <property type="component" value="Unassembled WGS sequence"/>
</dbReference>
<evidence type="ECO:0000313" key="2">
    <source>
        <dbReference type="EMBL" id="MCL6268928.1"/>
    </source>
</evidence>
<keyword evidence="3" id="KW-1185">Reference proteome</keyword>
<comment type="caution">
    <text evidence="2">The sequence shown here is derived from an EMBL/GenBank/DDBJ whole genome shotgun (WGS) entry which is preliminary data.</text>
</comment>